<name>A0ABT6M355_9ACTN</name>
<dbReference type="Proteomes" id="UP001160499">
    <property type="component" value="Unassembled WGS sequence"/>
</dbReference>
<keyword evidence="2" id="KW-1185">Reference proteome</keyword>
<comment type="caution">
    <text evidence="1">The sequence shown here is derived from an EMBL/GenBank/DDBJ whole genome shotgun (WGS) entry which is preliminary data.</text>
</comment>
<evidence type="ECO:0000313" key="2">
    <source>
        <dbReference type="Proteomes" id="UP001160499"/>
    </source>
</evidence>
<dbReference type="RefSeq" id="WP_280883104.1">
    <property type="nucleotide sequence ID" value="NZ_JARXVH010000034.1"/>
</dbReference>
<protein>
    <submittedName>
        <fullName evidence="1">Uncharacterized protein</fullName>
    </submittedName>
</protein>
<dbReference type="EMBL" id="JARXVH010000034">
    <property type="protein sequence ID" value="MDH6222431.1"/>
    <property type="molecule type" value="Genomic_DNA"/>
</dbReference>
<organism evidence="1 2">
    <name type="scientific">Streptomyces pseudovenezuelae</name>
    <dbReference type="NCBI Taxonomy" id="67350"/>
    <lineage>
        <taxon>Bacteria</taxon>
        <taxon>Bacillati</taxon>
        <taxon>Actinomycetota</taxon>
        <taxon>Actinomycetes</taxon>
        <taxon>Kitasatosporales</taxon>
        <taxon>Streptomycetaceae</taxon>
        <taxon>Streptomyces</taxon>
        <taxon>Streptomyces aurantiacus group</taxon>
    </lineage>
</organism>
<evidence type="ECO:0000313" key="1">
    <source>
        <dbReference type="EMBL" id="MDH6222431.1"/>
    </source>
</evidence>
<sequence length="68" mass="6847">MSVSVDGGAATSVDLYRSSSQGVNAPVFTADGLDPTAAHILKVTVTVSVTKNPSSQGNWASLVDAIIA</sequence>
<accession>A0ABT6M355</accession>
<reference evidence="1 2" key="1">
    <citation type="submission" date="2023-04" db="EMBL/GenBank/DDBJ databases">
        <title>Forest soil microbial communities from Buena Vista Peninsula, Colon Province, Panama.</title>
        <authorList>
            <person name="Bouskill N."/>
        </authorList>
    </citation>
    <scope>NUCLEOTIDE SEQUENCE [LARGE SCALE GENOMIC DNA]</scope>
    <source>
        <strain evidence="1 2">GGS1</strain>
    </source>
</reference>
<gene>
    <name evidence="1" type="ORF">M2283_009782</name>
</gene>
<proteinExistence type="predicted"/>